<proteinExistence type="predicted"/>
<accession>A0ABW7BH71</accession>
<keyword evidence="2" id="KW-1185">Reference proteome</keyword>
<comment type="caution">
    <text evidence="1">The sequence shown here is derived from an EMBL/GenBank/DDBJ whole genome shotgun (WGS) entry which is preliminary data.</text>
</comment>
<dbReference type="Proteomes" id="UP001604267">
    <property type="component" value="Unassembled WGS sequence"/>
</dbReference>
<dbReference type="EMBL" id="JBICYV010000026">
    <property type="protein sequence ID" value="MFG3016121.1"/>
    <property type="molecule type" value="Genomic_DNA"/>
</dbReference>
<dbReference type="RefSeq" id="WP_392824523.1">
    <property type="nucleotide sequence ID" value="NZ_JBICYV010000026.1"/>
</dbReference>
<protein>
    <submittedName>
        <fullName evidence="1">Uncharacterized protein</fullName>
    </submittedName>
</protein>
<evidence type="ECO:0000313" key="1">
    <source>
        <dbReference type="EMBL" id="MFG3016121.1"/>
    </source>
</evidence>
<gene>
    <name evidence="1" type="ORF">ACGFZB_37870</name>
</gene>
<name>A0ABW7BH71_9ACTN</name>
<reference evidence="1 2" key="1">
    <citation type="submission" date="2024-10" db="EMBL/GenBank/DDBJ databases">
        <title>The Natural Products Discovery Center: Release of the First 8490 Sequenced Strains for Exploring Actinobacteria Biosynthetic Diversity.</title>
        <authorList>
            <person name="Kalkreuter E."/>
            <person name="Kautsar S.A."/>
            <person name="Yang D."/>
            <person name="Bader C.D."/>
            <person name="Teijaro C.N."/>
            <person name="Fluegel L."/>
            <person name="Davis C.M."/>
            <person name="Simpson J.R."/>
            <person name="Lauterbach L."/>
            <person name="Steele A.D."/>
            <person name="Gui C."/>
            <person name="Meng S."/>
            <person name="Li G."/>
            <person name="Viehrig K."/>
            <person name="Ye F."/>
            <person name="Su P."/>
            <person name="Kiefer A.F."/>
            <person name="Nichols A."/>
            <person name="Cepeda A.J."/>
            <person name="Yan W."/>
            <person name="Fan B."/>
            <person name="Jiang Y."/>
            <person name="Adhikari A."/>
            <person name="Zheng C.-J."/>
            <person name="Schuster L."/>
            <person name="Cowan T.M."/>
            <person name="Smanski M.J."/>
            <person name="Chevrette M.G."/>
            <person name="De Carvalho L.P.S."/>
            <person name="Shen B."/>
        </authorList>
    </citation>
    <scope>NUCLEOTIDE SEQUENCE [LARGE SCALE GENOMIC DNA]</scope>
    <source>
        <strain evidence="1 2">NPDC048320</strain>
    </source>
</reference>
<sequence>MSRPGVGRRAAEPVKLTELRGWMRNAKGRRTFDSIARRAKLAGMPISECTLRRALTPNGRLPTRHTVLAFARGADADGHTAAEVWEAAAGAVRPQPVLAAGDRYVPGRFTTPTGMGRAMALMGAAAGGPTPGAIVAAGGGRFSRRALDNALNGRGLASEQLLIDFAAAIGAGEKATRALLDGRSRILAGPPGPLHSYPCAVFDWAEEQRQREEAALAWRVEPELDWYDQQLRDEEEAEHRRRVAWIDSLTEAELDELQRQTRLAASAQGDLRAELAEYIARARPADEVGR</sequence>
<organism evidence="1 2">
    <name type="scientific">Streptomyces cinerochromogenes</name>
    <dbReference type="NCBI Taxonomy" id="66422"/>
    <lineage>
        <taxon>Bacteria</taxon>
        <taxon>Bacillati</taxon>
        <taxon>Actinomycetota</taxon>
        <taxon>Actinomycetes</taxon>
        <taxon>Kitasatosporales</taxon>
        <taxon>Streptomycetaceae</taxon>
        <taxon>Streptomyces</taxon>
    </lineage>
</organism>
<evidence type="ECO:0000313" key="2">
    <source>
        <dbReference type="Proteomes" id="UP001604267"/>
    </source>
</evidence>